<comment type="caution">
    <text evidence="2">The sequence shown here is derived from an EMBL/GenBank/DDBJ whole genome shotgun (WGS) entry which is preliminary data.</text>
</comment>
<keyword evidence="3" id="KW-1185">Reference proteome</keyword>
<dbReference type="InterPro" id="IPR036691">
    <property type="entry name" value="Endo/exonu/phosph_ase_sf"/>
</dbReference>
<organism evidence="2 3">
    <name type="scientific">Cryptolaemus montrouzieri</name>
    <dbReference type="NCBI Taxonomy" id="559131"/>
    <lineage>
        <taxon>Eukaryota</taxon>
        <taxon>Metazoa</taxon>
        <taxon>Ecdysozoa</taxon>
        <taxon>Arthropoda</taxon>
        <taxon>Hexapoda</taxon>
        <taxon>Insecta</taxon>
        <taxon>Pterygota</taxon>
        <taxon>Neoptera</taxon>
        <taxon>Endopterygota</taxon>
        <taxon>Coleoptera</taxon>
        <taxon>Polyphaga</taxon>
        <taxon>Cucujiformia</taxon>
        <taxon>Coccinelloidea</taxon>
        <taxon>Coccinellidae</taxon>
        <taxon>Scymninae</taxon>
        <taxon>Scymnini</taxon>
        <taxon>Cryptolaemus</taxon>
    </lineage>
</organism>
<protein>
    <submittedName>
        <fullName evidence="2">Uncharacterized protein</fullName>
    </submittedName>
</protein>
<accession>A0ABD2PA24</accession>
<sequence length="146" mass="16563">MKAKTAIRNNSPVEDSPVPPKNIHKGGKKISEICYFIKLMNMNVQSIANKKDSLKDDWDSEKCYIICLTEHWLQKEKLGVFALPGFNVARSFCHANFKREGSMIIVREKFKCICVYVNTLSKQILFASTGRPQGIRQIHNANGNCS</sequence>
<name>A0ABD2PA24_9CUCU</name>
<dbReference type="SUPFAM" id="SSF56219">
    <property type="entry name" value="DNase I-like"/>
    <property type="match status" value="1"/>
</dbReference>
<proteinExistence type="predicted"/>
<evidence type="ECO:0000313" key="2">
    <source>
        <dbReference type="EMBL" id="KAL3287576.1"/>
    </source>
</evidence>
<dbReference type="EMBL" id="JABFTP020000185">
    <property type="protein sequence ID" value="KAL3287576.1"/>
    <property type="molecule type" value="Genomic_DNA"/>
</dbReference>
<reference evidence="2 3" key="1">
    <citation type="journal article" date="2021" name="BMC Biol.">
        <title>Horizontally acquired antibacterial genes associated with adaptive radiation of ladybird beetles.</title>
        <authorList>
            <person name="Li H.S."/>
            <person name="Tang X.F."/>
            <person name="Huang Y.H."/>
            <person name="Xu Z.Y."/>
            <person name="Chen M.L."/>
            <person name="Du X.Y."/>
            <person name="Qiu B.Y."/>
            <person name="Chen P.T."/>
            <person name="Zhang W."/>
            <person name="Slipinski A."/>
            <person name="Escalona H.E."/>
            <person name="Waterhouse R.M."/>
            <person name="Zwick A."/>
            <person name="Pang H."/>
        </authorList>
    </citation>
    <scope>NUCLEOTIDE SEQUENCE [LARGE SCALE GENOMIC DNA]</scope>
    <source>
        <strain evidence="2">SYSU2018</strain>
    </source>
</reference>
<gene>
    <name evidence="2" type="ORF">HHI36_002043</name>
</gene>
<evidence type="ECO:0000256" key="1">
    <source>
        <dbReference type="SAM" id="MobiDB-lite"/>
    </source>
</evidence>
<dbReference type="Proteomes" id="UP001516400">
    <property type="component" value="Unassembled WGS sequence"/>
</dbReference>
<dbReference type="AlphaFoldDB" id="A0ABD2PA24"/>
<dbReference type="Gene3D" id="3.60.10.10">
    <property type="entry name" value="Endonuclease/exonuclease/phosphatase"/>
    <property type="match status" value="1"/>
</dbReference>
<evidence type="ECO:0000313" key="3">
    <source>
        <dbReference type="Proteomes" id="UP001516400"/>
    </source>
</evidence>
<feature type="region of interest" description="Disordered" evidence="1">
    <location>
        <begin position="1"/>
        <end position="24"/>
    </location>
</feature>